<dbReference type="InParanoid" id="A0A0G4FG09"/>
<dbReference type="GO" id="GO:0016020">
    <property type="term" value="C:membrane"/>
    <property type="evidence" value="ECO:0007669"/>
    <property type="project" value="InterPro"/>
</dbReference>
<evidence type="ECO:0008006" key="5">
    <source>
        <dbReference type="Google" id="ProtNLM"/>
    </source>
</evidence>
<dbReference type="GO" id="GO:0015097">
    <property type="term" value="F:mercury ion transmembrane transporter activity"/>
    <property type="evidence" value="ECO:0007669"/>
    <property type="project" value="InterPro"/>
</dbReference>
<evidence type="ECO:0000313" key="3">
    <source>
        <dbReference type="EMBL" id="CEM12007.1"/>
    </source>
</evidence>
<dbReference type="Proteomes" id="UP000041254">
    <property type="component" value="Unassembled WGS sequence"/>
</dbReference>
<organism evidence="3 4">
    <name type="scientific">Vitrella brassicaformis (strain CCMP3155)</name>
    <dbReference type="NCBI Taxonomy" id="1169540"/>
    <lineage>
        <taxon>Eukaryota</taxon>
        <taxon>Sar</taxon>
        <taxon>Alveolata</taxon>
        <taxon>Colpodellida</taxon>
        <taxon>Vitrellaceae</taxon>
        <taxon>Vitrella</taxon>
    </lineage>
</organism>
<dbReference type="AlphaFoldDB" id="A0A0G4FG09"/>
<feature type="transmembrane region" description="Helical" evidence="2">
    <location>
        <begin position="141"/>
        <end position="163"/>
    </location>
</feature>
<dbReference type="EMBL" id="CDMY01000430">
    <property type="protein sequence ID" value="CEM12007.1"/>
    <property type="molecule type" value="Genomic_DNA"/>
</dbReference>
<accession>A0A0G4FG09</accession>
<evidence type="ECO:0000313" key="4">
    <source>
        <dbReference type="Proteomes" id="UP000041254"/>
    </source>
</evidence>
<feature type="compositionally biased region" description="Low complexity" evidence="1">
    <location>
        <begin position="73"/>
        <end position="83"/>
    </location>
</feature>
<feature type="compositionally biased region" description="Low complexity" evidence="1">
    <location>
        <begin position="35"/>
        <end position="55"/>
    </location>
</feature>
<feature type="transmembrane region" description="Helical" evidence="2">
    <location>
        <begin position="170"/>
        <end position="189"/>
    </location>
</feature>
<feature type="region of interest" description="Disordered" evidence="1">
    <location>
        <begin position="290"/>
        <end position="309"/>
    </location>
</feature>
<feature type="transmembrane region" description="Helical" evidence="2">
    <location>
        <begin position="248"/>
        <end position="267"/>
    </location>
</feature>
<dbReference type="Pfam" id="PF03203">
    <property type="entry name" value="MerC"/>
    <property type="match status" value="1"/>
</dbReference>
<feature type="region of interest" description="Disordered" evidence="1">
    <location>
        <begin position="320"/>
        <end position="345"/>
    </location>
</feature>
<feature type="transmembrane region" description="Helical" evidence="2">
    <location>
        <begin position="104"/>
        <end position="129"/>
    </location>
</feature>
<dbReference type="InterPro" id="IPR004891">
    <property type="entry name" value="Mercury-R_MerC"/>
</dbReference>
<sequence length="345" mass="36500">MSYFSTSPACHARQAHDHSHCCDSDTGCCEGESASGDSSPLSDTTTTSTSQLCSHSHNHNHQNHDHHDDGHSHSPSVGPSSSSAKSLKPQRSGLLGRIQSSIPIATTVLSVLCAIECVLLPPLLAIAPLLGVVGEHTNDQIHSAVDVAVFWVLLPIGGLSVLMNYTRHRILRLFALGAFGVALLYFSHIPAHTHDHHHLRQGQGAAASDVTLLTAEGPRTADASATSAPASALAVLWGWMVYLEQLDIIHTVVGLLGSACLLSSNYFSHKAIHAMGLSCGHGHGHGAHGHCHGAHAHGHAHNHEKHKSARGVTVVVTPVEEDDLDSSPRSTSDDEVLPLTAQERL</sequence>
<protein>
    <recommendedName>
        <fullName evidence="5">MerC domain-containing protein</fullName>
    </recommendedName>
</protein>
<keyword evidence="2" id="KW-0472">Membrane</keyword>
<proteinExistence type="predicted"/>
<keyword evidence="2" id="KW-1133">Transmembrane helix</keyword>
<evidence type="ECO:0000256" key="1">
    <source>
        <dbReference type="SAM" id="MobiDB-lite"/>
    </source>
</evidence>
<dbReference type="OrthoDB" id="329987at2759"/>
<name>A0A0G4FG09_VITBC</name>
<gene>
    <name evidence="3" type="ORF">Vbra_1213</name>
</gene>
<feature type="compositionally biased region" description="Basic and acidic residues" evidence="1">
    <location>
        <begin position="62"/>
        <end position="72"/>
    </location>
</feature>
<evidence type="ECO:0000256" key="2">
    <source>
        <dbReference type="SAM" id="Phobius"/>
    </source>
</evidence>
<dbReference type="VEuPathDB" id="CryptoDB:Vbra_1213"/>
<feature type="region of interest" description="Disordered" evidence="1">
    <location>
        <begin position="33"/>
        <end position="89"/>
    </location>
</feature>
<reference evidence="3 4" key="1">
    <citation type="submission" date="2014-11" db="EMBL/GenBank/DDBJ databases">
        <authorList>
            <person name="Zhu J."/>
            <person name="Qi W."/>
            <person name="Song R."/>
        </authorList>
    </citation>
    <scope>NUCLEOTIDE SEQUENCE [LARGE SCALE GENOMIC DNA]</scope>
</reference>
<keyword evidence="4" id="KW-1185">Reference proteome</keyword>
<keyword evidence="2" id="KW-0812">Transmembrane</keyword>